<keyword evidence="1" id="KW-0472">Membrane</keyword>
<keyword evidence="3" id="KW-1185">Reference proteome</keyword>
<organism evidence="2 3">
    <name type="scientific">Brassica cretica</name>
    <name type="common">Mustard</name>
    <dbReference type="NCBI Taxonomy" id="69181"/>
    <lineage>
        <taxon>Eukaryota</taxon>
        <taxon>Viridiplantae</taxon>
        <taxon>Streptophyta</taxon>
        <taxon>Embryophyta</taxon>
        <taxon>Tracheophyta</taxon>
        <taxon>Spermatophyta</taxon>
        <taxon>Magnoliopsida</taxon>
        <taxon>eudicotyledons</taxon>
        <taxon>Gunneridae</taxon>
        <taxon>Pentapetalae</taxon>
        <taxon>rosids</taxon>
        <taxon>malvids</taxon>
        <taxon>Brassicales</taxon>
        <taxon>Brassicaceae</taxon>
        <taxon>Brassiceae</taxon>
        <taxon>Brassica</taxon>
    </lineage>
</organism>
<feature type="transmembrane region" description="Helical" evidence="1">
    <location>
        <begin position="27"/>
        <end position="50"/>
    </location>
</feature>
<reference evidence="2 3" key="1">
    <citation type="journal article" date="2020" name="BMC Genomics">
        <title>Intraspecific diversification of the crop wild relative Brassica cretica Lam. using demographic model selection.</title>
        <authorList>
            <person name="Kioukis A."/>
            <person name="Michalopoulou V.A."/>
            <person name="Briers L."/>
            <person name="Pirintsos S."/>
            <person name="Studholme D.J."/>
            <person name="Pavlidis P."/>
            <person name="Sarris P.F."/>
        </authorList>
    </citation>
    <scope>NUCLEOTIDE SEQUENCE [LARGE SCALE GENOMIC DNA]</scope>
    <source>
        <strain evidence="3">cv. PFS-1207/04</strain>
    </source>
</reference>
<dbReference type="EMBL" id="QGKV02000299">
    <property type="protein sequence ID" value="KAF3597770.1"/>
    <property type="molecule type" value="Genomic_DNA"/>
</dbReference>
<dbReference type="Proteomes" id="UP000266723">
    <property type="component" value="Unassembled WGS sequence"/>
</dbReference>
<protein>
    <submittedName>
        <fullName evidence="2">Uncharacterized protein</fullName>
    </submittedName>
</protein>
<gene>
    <name evidence="2" type="ORF">DY000_02028203</name>
</gene>
<sequence length="64" mass="7099">MGVLDHVSEMFDCSHGHKIKKRRQLQISSLITALSVFTMLSIIIVVITIVNSLGHSISVFFVLS</sequence>
<comment type="caution">
    <text evidence="2">The sequence shown here is derived from an EMBL/GenBank/DDBJ whole genome shotgun (WGS) entry which is preliminary data.</text>
</comment>
<accession>A0ABQ7EM06</accession>
<keyword evidence="1" id="KW-1133">Transmembrane helix</keyword>
<name>A0ABQ7EM06_BRACR</name>
<evidence type="ECO:0000256" key="1">
    <source>
        <dbReference type="SAM" id="Phobius"/>
    </source>
</evidence>
<evidence type="ECO:0000313" key="2">
    <source>
        <dbReference type="EMBL" id="KAF3597770.1"/>
    </source>
</evidence>
<proteinExistence type="predicted"/>
<evidence type="ECO:0000313" key="3">
    <source>
        <dbReference type="Proteomes" id="UP000266723"/>
    </source>
</evidence>
<keyword evidence="1" id="KW-0812">Transmembrane</keyword>